<gene>
    <name evidence="1" type="ORF">E2C01_041591</name>
</gene>
<sequence>MKGRRSKTFGLLSELSELLPLFPPLFPPSLACGRGGASCSSHSPPNTPQMWVVKPKYDPISSLSSNTRPWAASKAFFTPLDLEHPWSWRDHPPPLQVPNVTSDDFLWAFMHCQLKNEPRVAPRRDSLTRPAKVLFSTLAAACRRRHHCFFAATVCTGSG</sequence>
<dbReference type="EMBL" id="VSRR010007946">
    <property type="protein sequence ID" value="MPC47833.1"/>
    <property type="molecule type" value="Genomic_DNA"/>
</dbReference>
<protein>
    <submittedName>
        <fullName evidence="1">Uncharacterized protein</fullName>
    </submittedName>
</protein>
<dbReference type="Proteomes" id="UP000324222">
    <property type="component" value="Unassembled WGS sequence"/>
</dbReference>
<dbReference type="AlphaFoldDB" id="A0A5B7FS38"/>
<evidence type="ECO:0000313" key="1">
    <source>
        <dbReference type="EMBL" id="MPC47833.1"/>
    </source>
</evidence>
<keyword evidence="2" id="KW-1185">Reference proteome</keyword>
<name>A0A5B7FS38_PORTR</name>
<proteinExistence type="predicted"/>
<comment type="caution">
    <text evidence="1">The sequence shown here is derived from an EMBL/GenBank/DDBJ whole genome shotgun (WGS) entry which is preliminary data.</text>
</comment>
<reference evidence="1 2" key="1">
    <citation type="submission" date="2019-05" db="EMBL/GenBank/DDBJ databases">
        <title>Another draft genome of Portunus trituberculatus and its Hox gene families provides insights of decapod evolution.</title>
        <authorList>
            <person name="Jeong J.-H."/>
            <person name="Song I."/>
            <person name="Kim S."/>
            <person name="Choi T."/>
            <person name="Kim D."/>
            <person name="Ryu S."/>
            <person name="Kim W."/>
        </authorList>
    </citation>
    <scope>NUCLEOTIDE SEQUENCE [LARGE SCALE GENOMIC DNA]</scope>
    <source>
        <tissue evidence="1">Muscle</tissue>
    </source>
</reference>
<evidence type="ECO:0000313" key="2">
    <source>
        <dbReference type="Proteomes" id="UP000324222"/>
    </source>
</evidence>
<organism evidence="1 2">
    <name type="scientific">Portunus trituberculatus</name>
    <name type="common">Swimming crab</name>
    <name type="synonym">Neptunus trituberculatus</name>
    <dbReference type="NCBI Taxonomy" id="210409"/>
    <lineage>
        <taxon>Eukaryota</taxon>
        <taxon>Metazoa</taxon>
        <taxon>Ecdysozoa</taxon>
        <taxon>Arthropoda</taxon>
        <taxon>Crustacea</taxon>
        <taxon>Multicrustacea</taxon>
        <taxon>Malacostraca</taxon>
        <taxon>Eumalacostraca</taxon>
        <taxon>Eucarida</taxon>
        <taxon>Decapoda</taxon>
        <taxon>Pleocyemata</taxon>
        <taxon>Brachyura</taxon>
        <taxon>Eubrachyura</taxon>
        <taxon>Portunoidea</taxon>
        <taxon>Portunidae</taxon>
        <taxon>Portuninae</taxon>
        <taxon>Portunus</taxon>
    </lineage>
</organism>
<accession>A0A5B7FS38</accession>